<dbReference type="RefSeq" id="WP_345271778.1">
    <property type="nucleotide sequence ID" value="NZ_BAABIM010000005.1"/>
</dbReference>
<comment type="caution">
    <text evidence="1">The sequence shown here is derived from an EMBL/GenBank/DDBJ whole genome shotgun (WGS) entry which is preliminary data.</text>
</comment>
<evidence type="ECO:0000313" key="1">
    <source>
        <dbReference type="EMBL" id="GAA4698351.1"/>
    </source>
</evidence>
<organism evidence="1 2">
    <name type="scientific">Nocardioides nanhaiensis</name>
    <dbReference type="NCBI Taxonomy" id="1476871"/>
    <lineage>
        <taxon>Bacteria</taxon>
        <taxon>Bacillati</taxon>
        <taxon>Actinomycetota</taxon>
        <taxon>Actinomycetes</taxon>
        <taxon>Propionibacteriales</taxon>
        <taxon>Nocardioidaceae</taxon>
        <taxon>Nocardioides</taxon>
    </lineage>
</organism>
<proteinExistence type="predicted"/>
<dbReference type="Proteomes" id="UP001500621">
    <property type="component" value="Unassembled WGS sequence"/>
</dbReference>
<evidence type="ECO:0000313" key="2">
    <source>
        <dbReference type="Proteomes" id="UP001500621"/>
    </source>
</evidence>
<gene>
    <name evidence="1" type="ORF">GCM10023226_41140</name>
</gene>
<dbReference type="InterPro" id="IPR009000">
    <property type="entry name" value="Transl_B-barrel_sf"/>
</dbReference>
<keyword evidence="2" id="KW-1185">Reference proteome</keyword>
<reference evidence="2" key="1">
    <citation type="journal article" date="2019" name="Int. J. Syst. Evol. Microbiol.">
        <title>The Global Catalogue of Microorganisms (GCM) 10K type strain sequencing project: providing services to taxonomists for standard genome sequencing and annotation.</title>
        <authorList>
            <consortium name="The Broad Institute Genomics Platform"/>
            <consortium name="The Broad Institute Genome Sequencing Center for Infectious Disease"/>
            <person name="Wu L."/>
            <person name="Ma J."/>
        </authorList>
    </citation>
    <scope>NUCLEOTIDE SEQUENCE [LARGE SCALE GENOMIC DNA]</scope>
    <source>
        <strain evidence="2">JCM 18127</strain>
    </source>
</reference>
<sequence>MSNTRFKNKNNSAKVLAVLRSSRYGDIAGCVVTSGSIHADRPVTLVRNGEVIGSDLAITTMKYNLESRTHADEEQEFGVTLNFGGDIHEDDVIEQ</sequence>
<name>A0ABP8WZW0_9ACTN</name>
<dbReference type="EMBL" id="BAABIM010000005">
    <property type="protein sequence ID" value="GAA4698351.1"/>
    <property type="molecule type" value="Genomic_DNA"/>
</dbReference>
<protein>
    <submittedName>
        <fullName evidence="1">Uncharacterized protein</fullName>
    </submittedName>
</protein>
<dbReference type="Gene3D" id="2.40.30.10">
    <property type="entry name" value="Translation factors"/>
    <property type="match status" value="1"/>
</dbReference>
<dbReference type="SUPFAM" id="SSF50447">
    <property type="entry name" value="Translation proteins"/>
    <property type="match status" value="1"/>
</dbReference>
<accession>A0ABP8WZW0</accession>